<evidence type="ECO:0000313" key="3">
    <source>
        <dbReference type="Proteomes" id="UP000035963"/>
    </source>
</evidence>
<feature type="domain" description="Amidohydrolase 3" evidence="1">
    <location>
        <begin position="53"/>
        <end position="463"/>
    </location>
</feature>
<dbReference type="InterPro" id="IPR013108">
    <property type="entry name" value="Amidohydro_3"/>
</dbReference>
<dbReference type="Proteomes" id="UP000035963">
    <property type="component" value="Unassembled WGS sequence"/>
</dbReference>
<proteinExistence type="predicted"/>
<sequence length="482" mass="51492">MAEHGMEFDLCIAGATIVDGSGGPAFVADVGIAGGRIAAVGKLATASSRERRDAGGRVLAPGFIDVHTHDDRALLMPGAMAAKLSQGVTTVVTGNCGLSLAPSRIQGAIPPPLDLIATPEWLRFPTFGDYLRTLESEGIAVNAACLVGHLTLRANVMDDLERAATPAECEAMRALLADALDAGALGLSTGTFYPPARHADTDEIVAVGEPLRAHGALYATHMRNEAEKIADALDETFEIGRRLGVRVLISHHKLAGTPNHGRSVETLTRIAAAMDEQPVSLDCYPYNASSTVLRPEFVARASSVLVSWSEPYPEHAGRTLADIARSMDCDELEAAARLMPAGAIYFMMDETDVRRILAFPKTMIGSDGMPHDEHPHPRLWGTFPRVLGHYARDERLFSLETAVHKMSGLAAEELALPGRGRIEAGYAADLVLFDPASIGDRATFAEPRARSAGVEQVWVNGQLAFSDGILRHSRAGQVVKRS</sequence>
<reference evidence="2 3" key="1">
    <citation type="journal article" date="2015" name="Genome Announc.">
        <title>Draft Genome Sequence of Burkholderia sp. Strain PML1(12), an Ectomycorrhizosphere-Inhabiting Bacterium with Effective Mineral-Weathering Ability.</title>
        <authorList>
            <person name="Uroz S."/>
            <person name="Oger P."/>
        </authorList>
    </citation>
    <scope>NUCLEOTIDE SEQUENCE [LARGE SCALE GENOMIC DNA]</scope>
    <source>
        <strain evidence="3">PML1(12)</strain>
    </source>
</reference>
<organism evidence="2 3">
    <name type="scientific">Caballeronia mineralivorans PML1(12)</name>
    <dbReference type="NCBI Taxonomy" id="908627"/>
    <lineage>
        <taxon>Bacteria</taxon>
        <taxon>Pseudomonadati</taxon>
        <taxon>Pseudomonadota</taxon>
        <taxon>Betaproteobacteria</taxon>
        <taxon>Burkholderiales</taxon>
        <taxon>Burkholderiaceae</taxon>
        <taxon>Caballeronia</taxon>
    </lineage>
</organism>
<dbReference type="Gene3D" id="2.30.40.10">
    <property type="entry name" value="Urease, subunit C, domain 1"/>
    <property type="match status" value="1"/>
</dbReference>
<evidence type="ECO:0000259" key="1">
    <source>
        <dbReference type="Pfam" id="PF07969"/>
    </source>
</evidence>
<dbReference type="SUPFAM" id="SSF51338">
    <property type="entry name" value="Composite domain of metallo-dependent hydrolases"/>
    <property type="match status" value="1"/>
</dbReference>
<protein>
    <submittedName>
        <fullName evidence="2">D-aminoacylase</fullName>
    </submittedName>
</protein>
<dbReference type="EMBL" id="AEJF01000106">
    <property type="protein sequence ID" value="KLU25103.1"/>
    <property type="molecule type" value="Genomic_DNA"/>
</dbReference>
<dbReference type="SUPFAM" id="SSF51556">
    <property type="entry name" value="Metallo-dependent hydrolases"/>
    <property type="match status" value="1"/>
</dbReference>
<dbReference type="InterPro" id="IPR023100">
    <property type="entry name" value="D-aminoacylase_insert_dom_sf"/>
</dbReference>
<dbReference type="Gene3D" id="3.20.20.140">
    <property type="entry name" value="Metal-dependent hydrolases"/>
    <property type="match status" value="1"/>
</dbReference>
<dbReference type="GO" id="GO:0005829">
    <property type="term" value="C:cytosol"/>
    <property type="evidence" value="ECO:0007669"/>
    <property type="project" value="TreeGrafter"/>
</dbReference>
<dbReference type="PANTHER" id="PTHR11647:SF1">
    <property type="entry name" value="COLLAPSIN RESPONSE MEDIATOR PROTEIN"/>
    <property type="match status" value="1"/>
</dbReference>
<dbReference type="InterPro" id="IPR011059">
    <property type="entry name" value="Metal-dep_hydrolase_composite"/>
</dbReference>
<dbReference type="GO" id="GO:0016811">
    <property type="term" value="F:hydrolase activity, acting on carbon-nitrogen (but not peptide) bonds, in linear amides"/>
    <property type="evidence" value="ECO:0007669"/>
    <property type="project" value="InterPro"/>
</dbReference>
<dbReference type="InterPro" id="IPR050378">
    <property type="entry name" value="Metallo-dep_Hydrolases_sf"/>
</dbReference>
<dbReference type="Gene3D" id="3.30.1490.130">
    <property type="entry name" value="D-aminoacylase. Domain 3"/>
    <property type="match status" value="1"/>
</dbReference>
<gene>
    <name evidence="2" type="ORF">EOS_16590</name>
</gene>
<dbReference type="InterPro" id="IPR032466">
    <property type="entry name" value="Metal_Hydrolase"/>
</dbReference>
<comment type="caution">
    <text evidence="2">The sequence shown here is derived from an EMBL/GenBank/DDBJ whole genome shotgun (WGS) entry which is preliminary data.</text>
</comment>
<dbReference type="GO" id="GO:0016812">
    <property type="term" value="F:hydrolase activity, acting on carbon-nitrogen (but not peptide) bonds, in cyclic amides"/>
    <property type="evidence" value="ECO:0007669"/>
    <property type="project" value="TreeGrafter"/>
</dbReference>
<keyword evidence="3" id="KW-1185">Reference proteome</keyword>
<dbReference type="Pfam" id="PF07969">
    <property type="entry name" value="Amidohydro_3"/>
    <property type="match status" value="1"/>
</dbReference>
<accession>A0A0J1FYS1</accession>
<dbReference type="AlphaFoldDB" id="A0A0J1FYS1"/>
<dbReference type="CDD" id="cd01297">
    <property type="entry name" value="D-aminoacylase"/>
    <property type="match status" value="1"/>
</dbReference>
<name>A0A0J1FYS1_9BURK</name>
<dbReference type="PANTHER" id="PTHR11647">
    <property type="entry name" value="HYDRANTOINASE/DIHYDROPYRIMIDINASE FAMILY MEMBER"/>
    <property type="match status" value="1"/>
</dbReference>
<evidence type="ECO:0000313" key="2">
    <source>
        <dbReference type="EMBL" id="KLU25103.1"/>
    </source>
</evidence>
<dbReference type="PATRIC" id="fig|908627.4.peg.3712"/>